<evidence type="ECO:0000313" key="9">
    <source>
        <dbReference type="Proteomes" id="UP000676386"/>
    </source>
</evidence>
<evidence type="ECO:0000256" key="3">
    <source>
        <dbReference type="ARBA" id="ARBA00022989"/>
    </source>
</evidence>
<keyword evidence="9" id="KW-1185">Reference proteome</keyword>
<dbReference type="RefSeq" id="WP_211974068.1">
    <property type="nucleotide sequence ID" value="NZ_CBFHAM010000104.1"/>
</dbReference>
<dbReference type="Proteomes" id="UP000676386">
    <property type="component" value="Unassembled WGS sequence"/>
</dbReference>
<accession>A0ABS5J164</accession>
<feature type="domain" description="Multidrug resistance protein MdtA-like barrel-sandwich hybrid" evidence="6">
    <location>
        <begin position="44"/>
        <end position="253"/>
    </location>
</feature>
<evidence type="ECO:0000259" key="7">
    <source>
        <dbReference type="Pfam" id="PF25954"/>
    </source>
</evidence>
<proteinExistence type="predicted"/>
<evidence type="ECO:0000256" key="5">
    <source>
        <dbReference type="SAM" id="Phobius"/>
    </source>
</evidence>
<dbReference type="Pfam" id="PF25954">
    <property type="entry name" value="Beta-barrel_RND_2"/>
    <property type="match status" value="1"/>
</dbReference>
<dbReference type="SUPFAM" id="SSF111369">
    <property type="entry name" value="HlyD-like secretion proteins"/>
    <property type="match status" value="2"/>
</dbReference>
<keyword evidence="3 5" id="KW-1133">Transmembrane helix</keyword>
<name>A0ABS5J164_9BACT</name>
<sequence>MKKKPLRLLIISLIAVAAAGTGIYFLVKSRSFTSTDNAQLDGDIVTIRSSVTAYIDTIRFSDNEPVKKGDTLVLLNTTALQAKVQQAIALLENAEQNLSTSDLKALASSQNASASLQNAASDKQSIAAAAANLEKAGTDLNRTTELLKIKATTQEQYEAAKTTLLLAKADYEKAVNREQSTLTTSIGLQTQARAEHRQISATQALVKQRQAELNLAREELSHAYVTAPFDGFVTKRTIKEGQYISAGQTLCAMIDNQHLWVTANFKETELRKIKTGQPVEITLDAYPDAPFTGHVASFNGATGAKFSLLPPDNATGNFIKITQRFPIRISIDHLTPGKTSSLFPGLSAFVKINIQ</sequence>
<comment type="subcellular location">
    <subcellularLocation>
        <location evidence="1">Membrane</location>
        <topology evidence="1">Single-pass membrane protein</topology>
    </subcellularLocation>
</comment>
<evidence type="ECO:0000256" key="4">
    <source>
        <dbReference type="ARBA" id="ARBA00023136"/>
    </source>
</evidence>
<keyword evidence="2 5" id="KW-0812">Transmembrane</keyword>
<dbReference type="PRINTS" id="PR01490">
    <property type="entry name" value="RTXTOXIND"/>
</dbReference>
<organism evidence="8 9">
    <name type="scientific">Chitinophaga hostae</name>
    <dbReference type="NCBI Taxonomy" id="2831022"/>
    <lineage>
        <taxon>Bacteria</taxon>
        <taxon>Pseudomonadati</taxon>
        <taxon>Bacteroidota</taxon>
        <taxon>Chitinophagia</taxon>
        <taxon>Chitinophagales</taxon>
        <taxon>Chitinophagaceae</taxon>
        <taxon>Chitinophaga</taxon>
    </lineage>
</organism>
<dbReference type="Gene3D" id="2.40.50.100">
    <property type="match status" value="1"/>
</dbReference>
<dbReference type="Gene3D" id="1.10.287.470">
    <property type="entry name" value="Helix hairpin bin"/>
    <property type="match status" value="1"/>
</dbReference>
<reference evidence="8 9" key="1">
    <citation type="submission" date="2021-04" db="EMBL/GenBank/DDBJ databases">
        <title>Chitinophaga sp. nov., isolated from the rhizosphere soil.</title>
        <authorList>
            <person name="He S."/>
        </authorList>
    </citation>
    <scope>NUCLEOTIDE SEQUENCE [LARGE SCALE GENOMIC DNA]</scope>
    <source>
        <strain evidence="8 9">2R12</strain>
    </source>
</reference>
<protein>
    <submittedName>
        <fullName evidence="8">HlyD family secretion protein</fullName>
    </submittedName>
</protein>
<comment type="caution">
    <text evidence="8">The sequence shown here is derived from an EMBL/GenBank/DDBJ whole genome shotgun (WGS) entry which is preliminary data.</text>
</comment>
<dbReference type="Gene3D" id="2.40.30.170">
    <property type="match status" value="1"/>
</dbReference>
<evidence type="ECO:0000259" key="6">
    <source>
        <dbReference type="Pfam" id="PF25917"/>
    </source>
</evidence>
<dbReference type="EMBL" id="JAGTXB010000007">
    <property type="protein sequence ID" value="MBS0028968.1"/>
    <property type="molecule type" value="Genomic_DNA"/>
</dbReference>
<keyword evidence="4 5" id="KW-0472">Membrane</keyword>
<dbReference type="InterPro" id="IPR058625">
    <property type="entry name" value="MdtA-like_BSH"/>
</dbReference>
<dbReference type="PANTHER" id="PTHR30386:SF26">
    <property type="entry name" value="TRANSPORT PROTEIN COMB"/>
    <property type="match status" value="1"/>
</dbReference>
<dbReference type="InterPro" id="IPR058792">
    <property type="entry name" value="Beta-barrel_RND_2"/>
</dbReference>
<dbReference type="Pfam" id="PF25917">
    <property type="entry name" value="BSH_RND"/>
    <property type="match status" value="1"/>
</dbReference>
<evidence type="ECO:0000256" key="1">
    <source>
        <dbReference type="ARBA" id="ARBA00004167"/>
    </source>
</evidence>
<evidence type="ECO:0000313" key="8">
    <source>
        <dbReference type="EMBL" id="MBS0028968.1"/>
    </source>
</evidence>
<dbReference type="InterPro" id="IPR050739">
    <property type="entry name" value="MFP"/>
</dbReference>
<gene>
    <name evidence="8" type="ORF">KE626_16730</name>
</gene>
<dbReference type="PANTHER" id="PTHR30386">
    <property type="entry name" value="MEMBRANE FUSION SUBUNIT OF EMRAB-TOLC MULTIDRUG EFFLUX PUMP"/>
    <property type="match status" value="1"/>
</dbReference>
<feature type="transmembrane region" description="Helical" evidence="5">
    <location>
        <begin position="7"/>
        <end position="27"/>
    </location>
</feature>
<evidence type="ECO:0000256" key="2">
    <source>
        <dbReference type="ARBA" id="ARBA00022692"/>
    </source>
</evidence>
<feature type="domain" description="CusB-like beta-barrel" evidence="7">
    <location>
        <begin position="259"/>
        <end position="297"/>
    </location>
</feature>